<gene>
    <name evidence="1" type="ORF">ACFFN0_06615</name>
</gene>
<reference evidence="1 2" key="1">
    <citation type="submission" date="2024-09" db="EMBL/GenBank/DDBJ databases">
        <authorList>
            <person name="Sun Q."/>
            <person name="Mori K."/>
        </authorList>
    </citation>
    <scope>NUCLEOTIDE SEQUENCE [LARGE SCALE GENOMIC DNA]</scope>
    <source>
        <strain evidence="1 2">JCM 12763</strain>
    </source>
</reference>
<comment type="caution">
    <text evidence="1">The sequence shown here is derived from an EMBL/GenBank/DDBJ whole genome shotgun (WGS) entry which is preliminary data.</text>
</comment>
<proteinExistence type="predicted"/>
<sequence>MPTASAVAPLARPGRTVRPAAAATLRPAAASTLAPAWLHGTPGPAQVVAVFDVAVYLRRGQDVLPLLAPEALALPGGLRVADGADLDVLGLTVGDEVSVGHGQVVARAGGLVVRRTWRPQRVPSADLSPDARATALAAIAGRTRIEDDLGPVLADLATGLVADLGRTPDGQLVGHGTPRPSPVRSLVGLGPGLTPAGDDVLCGVLLGLRATGDEQARSALEREVTPLLGRTTALSATLLGRTTALSATLLRHAAAGYAVPPLVALLRAWHAGADEHRLAALAVEVAAVGHTSGAALLLGLATVLAPPHTPLPIPDPAAAPAVGPPRGTS</sequence>
<dbReference type="Proteomes" id="UP001589613">
    <property type="component" value="Unassembled WGS sequence"/>
</dbReference>
<evidence type="ECO:0000313" key="1">
    <source>
        <dbReference type="EMBL" id="MFB9731708.1"/>
    </source>
</evidence>
<dbReference type="EMBL" id="JBHMAX010000013">
    <property type="protein sequence ID" value="MFB9731708.1"/>
    <property type="molecule type" value="Genomic_DNA"/>
</dbReference>
<organism evidence="1 2">
    <name type="scientific">Ornithinimicrobium kibberense</name>
    <dbReference type="NCBI Taxonomy" id="282060"/>
    <lineage>
        <taxon>Bacteria</taxon>
        <taxon>Bacillati</taxon>
        <taxon>Actinomycetota</taxon>
        <taxon>Actinomycetes</taxon>
        <taxon>Micrococcales</taxon>
        <taxon>Ornithinimicrobiaceae</taxon>
        <taxon>Ornithinimicrobium</taxon>
    </lineage>
</organism>
<name>A0ABV5V1M6_9MICO</name>
<dbReference type="RefSeq" id="WP_141337637.1">
    <property type="nucleotide sequence ID" value="NZ_JBHMAX010000013.1"/>
</dbReference>
<accession>A0ABV5V1M6</accession>
<dbReference type="InterPro" id="IPR021530">
    <property type="entry name" value="AllH-like"/>
</dbReference>
<evidence type="ECO:0000313" key="2">
    <source>
        <dbReference type="Proteomes" id="UP001589613"/>
    </source>
</evidence>
<keyword evidence="2" id="KW-1185">Reference proteome</keyword>
<protein>
    <submittedName>
        <fullName evidence="1">DUF2877 domain-containing protein</fullName>
    </submittedName>
</protein>
<dbReference type="Pfam" id="PF11392">
    <property type="entry name" value="AllH"/>
    <property type="match status" value="1"/>
</dbReference>